<dbReference type="SUPFAM" id="SSF48403">
    <property type="entry name" value="Ankyrin repeat"/>
    <property type="match status" value="1"/>
</dbReference>
<feature type="region of interest" description="Disordered" evidence="2">
    <location>
        <begin position="583"/>
        <end position="604"/>
    </location>
</feature>
<evidence type="ECO:0000256" key="1">
    <source>
        <dbReference type="SAM" id="Coils"/>
    </source>
</evidence>
<dbReference type="EMBL" id="AHGT01000037">
    <property type="protein sequence ID" value="ESU36897.1"/>
    <property type="molecule type" value="Genomic_DNA"/>
</dbReference>
<sequence length="726" mass="80146">MQLKFRDNHFSMTLHDWFRAAEIGDTDYIKENVTEFKGRTTDAGSTALMIATHNHRPQIVEILAPLEQGVRDSDGKTALSIAAALDDEESCAMLLRWEKSLELPGGKNPLMVCIEHGGTNALPLLLEAYGQGCDALGRTALEYAVLSKSSETLHIILEHIKPSMSEVANTVTKASSDLETTLSELQGIIARLAEENKLANQQLKEAETELDAANLEAHNLRCKIRSMEDYTDGIHDVLRQVTHMESIDDILTCLVDPAFNAELLSYLEKSKLTSTTNVSTSPFTNMLSCSPAGLRNSQPDPSLVEELEGLKEQLAHKDREISSLKEKISSDYLVNCSTNEHSEHNLSMIENYMQQISDQKVKLERQAEELHALRRLVGSMAVESIAGCSANALPTAEQQVFLNSAKEERLTALQQSKMVSKEDELPTIPEQGTHIGPSQFTYSFDKGSMSDRDIADMYRVMRDLLGTDPSTQPLEDSTSNVQTLPTLRLFTETMDDSIETYMPVKPDDFKAVFKQVIEKFVNIQKRNGILADCHDAGGSSTLRYKAIHTERWEFGHGFIDSMANKAEDAAAFATELLATARPVKSPSPPQLLSSCGERRNEGPEETYQCTSLAESVVKEGGSTTLDTEAIDKAVCSEPGSFSRAPVRIINVQQEDEELLRCMVVPDIPSVPEKTPKDRALDLERIYGTLNGQARTGAQARQVETTVVSAVFSSRGVQVRTSKGRTL</sequence>
<reference evidence="3 4" key="2">
    <citation type="journal article" date="2013" name="Genome Biol. Evol.">
        <title>Genome sequencing of Giardia lamblia genotypes A2 and B isolates (DH and GS) and comparative analysis with the genomes of genotypes A1 and E (WB and Pig).</title>
        <authorList>
            <person name="Adam R.D."/>
            <person name="Dahlstrom E.W."/>
            <person name="Martens C.A."/>
            <person name="Bruno D.P."/>
            <person name="Barbian K.D."/>
            <person name="Ricklefs S.M."/>
            <person name="Hernandez M.M."/>
            <person name="Narla N.P."/>
            <person name="Patel R.B."/>
            <person name="Porcella S.F."/>
            <person name="Nash T.E."/>
        </authorList>
    </citation>
    <scope>NUCLEOTIDE SEQUENCE [LARGE SCALE GENOMIC DNA]</scope>
    <source>
        <strain evidence="3 4">DH</strain>
    </source>
</reference>
<dbReference type="PANTHER" id="PTHR24184:SF11">
    <property type="entry name" value="ANKYRIN REPEAT AND SOCS BOX CONTAINING 3"/>
    <property type="match status" value="1"/>
</dbReference>
<proteinExistence type="predicted"/>
<protein>
    <submittedName>
        <fullName evidence="3">Ankyrin repeat protein</fullName>
    </submittedName>
</protein>
<evidence type="ECO:0000313" key="3">
    <source>
        <dbReference type="EMBL" id="ESU36897.1"/>
    </source>
</evidence>
<feature type="coiled-coil region" evidence="1">
    <location>
        <begin position="175"/>
        <end position="223"/>
    </location>
</feature>
<dbReference type="InterPro" id="IPR036770">
    <property type="entry name" value="Ankyrin_rpt-contain_sf"/>
</dbReference>
<keyword evidence="1" id="KW-0175">Coiled coil</keyword>
<name>V6TER6_GIAIN</name>
<dbReference type="Proteomes" id="UP000018320">
    <property type="component" value="Unassembled WGS sequence"/>
</dbReference>
<organism evidence="3 4">
    <name type="scientific">Giardia intestinalis</name>
    <name type="common">Giardia lamblia</name>
    <dbReference type="NCBI Taxonomy" id="5741"/>
    <lineage>
        <taxon>Eukaryota</taxon>
        <taxon>Metamonada</taxon>
        <taxon>Diplomonadida</taxon>
        <taxon>Hexamitidae</taxon>
        <taxon>Giardiinae</taxon>
        <taxon>Giardia</taxon>
    </lineage>
</organism>
<feature type="coiled-coil region" evidence="1">
    <location>
        <begin position="307"/>
        <end position="376"/>
    </location>
</feature>
<accession>V6TER6</accession>
<gene>
    <name evidence="3" type="ORF">DHA2_152442</name>
</gene>
<dbReference type="VEuPathDB" id="GiardiaDB:DHA2_152442"/>
<comment type="caution">
    <text evidence="3">The sequence shown here is derived from an EMBL/GenBank/DDBJ whole genome shotgun (WGS) entry which is preliminary data.</text>
</comment>
<dbReference type="InterPro" id="IPR002110">
    <property type="entry name" value="Ankyrin_rpt"/>
</dbReference>
<dbReference type="PANTHER" id="PTHR24184">
    <property type="entry name" value="SI:CH211-189E2.2"/>
    <property type="match status" value="1"/>
</dbReference>
<evidence type="ECO:0000256" key="2">
    <source>
        <dbReference type="SAM" id="MobiDB-lite"/>
    </source>
</evidence>
<dbReference type="Gene3D" id="1.25.40.20">
    <property type="entry name" value="Ankyrin repeat-containing domain"/>
    <property type="match status" value="1"/>
</dbReference>
<dbReference type="AlphaFoldDB" id="V6TER6"/>
<evidence type="ECO:0000313" key="4">
    <source>
        <dbReference type="Proteomes" id="UP000018320"/>
    </source>
</evidence>
<dbReference type="VEuPathDB" id="GiardiaDB:GL50581_151"/>
<dbReference type="VEuPathDB" id="GiardiaDB:QR46_0673"/>
<reference evidence="4" key="1">
    <citation type="submission" date="2012-02" db="EMBL/GenBank/DDBJ databases">
        <title>Genome sequencing of Giardia lamblia Genotypes A2 and B isolates (DH and GS) and comparative analysis with the genomes of Genotypes A1 and E (WB and Pig).</title>
        <authorList>
            <person name="Adam R."/>
            <person name="Dahlstrom E."/>
            <person name="Martens C."/>
            <person name="Bruno D."/>
            <person name="Barbian K."/>
            <person name="Porcella S.F."/>
            <person name="Nash T."/>
        </authorList>
    </citation>
    <scope>NUCLEOTIDE SEQUENCE</scope>
    <source>
        <strain evidence="4">DH</strain>
    </source>
</reference>
<dbReference type="SMART" id="SM00248">
    <property type="entry name" value="ANK"/>
    <property type="match status" value="4"/>
</dbReference>
<dbReference type="VEuPathDB" id="GiardiaDB:GL50803_0017284"/>
<dbReference type="Pfam" id="PF12796">
    <property type="entry name" value="Ank_2"/>
    <property type="match status" value="1"/>
</dbReference>